<evidence type="ECO:0000313" key="2">
    <source>
        <dbReference type="Proteomes" id="UP000219922"/>
    </source>
</evidence>
<gene>
    <name evidence="1" type="ORF">CON36_32815</name>
</gene>
<sequence length="111" mass="13074">MLKFENVTEVIWNHVKALAQLHNKVVVRDCEESEIQNYVFHHKNELNHPYIISVLIEHIAITNDFLQRNAEYCKVVYQIIGKTSFENADMGLRDNIRLESFKELMSELQNA</sequence>
<protein>
    <submittedName>
        <fullName evidence="1">Uncharacterized protein</fullName>
    </submittedName>
</protein>
<proteinExistence type="predicted"/>
<evidence type="ECO:0000313" key="1">
    <source>
        <dbReference type="EMBL" id="PDZ94627.1"/>
    </source>
</evidence>
<dbReference type="Proteomes" id="UP000219922">
    <property type="component" value="Unassembled WGS sequence"/>
</dbReference>
<comment type="caution">
    <text evidence="1">The sequence shown here is derived from an EMBL/GenBank/DDBJ whole genome shotgun (WGS) entry which is preliminary data.</text>
</comment>
<dbReference type="AlphaFoldDB" id="A0A9X6ST35"/>
<accession>A0A9X6ST35</accession>
<dbReference type="RefSeq" id="WP_098006850.1">
    <property type="nucleotide sequence ID" value="NZ_NVMX01000151.1"/>
</dbReference>
<organism evidence="1 2">
    <name type="scientific">Bacillus cereus</name>
    <dbReference type="NCBI Taxonomy" id="1396"/>
    <lineage>
        <taxon>Bacteria</taxon>
        <taxon>Bacillati</taxon>
        <taxon>Bacillota</taxon>
        <taxon>Bacilli</taxon>
        <taxon>Bacillales</taxon>
        <taxon>Bacillaceae</taxon>
        <taxon>Bacillus</taxon>
        <taxon>Bacillus cereus group</taxon>
    </lineage>
</organism>
<dbReference type="EMBL" id="NVMX01000151">
    <property type="protein sequence ID" value="PDZ94627.1"/>
    <property type="molecule type" value="Genomic_DNA"/>
</dbReference>
<reference evidence="1 2" key="1">
    <citation type="submission" date="2017-09" db="EMBL/GenBank/DDBJ databases">
        <title>Large-scale bioinformatics analysis of Bacillus genomes uncovers conserved roles of natural products in bacterial physiology.</title>
        <authorList>
            <consortium name="Agbiome Team Llc"/>
            <person name="Bleich R.M."/>
            <person name="Grubbs K.J."/>
            <person name="Santa Maria K.C."/>
            <person name="Allen S.E."/>
            <person name="Farag S."/>
            <person name="Shank E.A."/>
            <person name="Bowers A."/>
        </authorList>
    </citation>
    <scope>NUCLEOTIDE SEQUENCE [LARGE SCALE GENOMIC DNA]</scope>
    <source>
        <strain evidence="1 2">AFS092789</strain>
    </source>
</reference>
<name>A0A9X6ST35_BACCE</name>